<sequence>MAVLWYSIWALASTLIVAKRNPMYPTRSGIKPWVDPDTPTSKHVHMTSRGRRWDLVMSDEFNVANRSFRPGDDHMWTSLDKPDGVNGAMQIYSSNMTSTKCDDDGTCYFYIESIDEVTILRVYNMYLHPPAFVDAYFFYRAAMVQSWNKFCYQGGMLEVRTQLPGAVTNRSGNPDLRKGKNALVQAGGFYPTWPGIWMLGNLGRAIFSASTNRMWPFSYNECAPDKFDPIHQRISACDDNPGYGLHPNQGRGAPEIDILEGAASLISSSIQLGPGMPDEYRLSGADYDGCFYTSNCQNPGANHIDVPSPVMERMRGHKSWYQGLRYAANNRCVPPVSVKQDYASIAASLQSGVKANACSQTTCPASNDIHADLSRIDGVREDHWGINSNGTCFPLFNVYLGSYLCDPDNTYFKCAAPRNETTTPPSNAMDHFNYQMDAISSNWPVHLEAYVTYLVYQVEWVTGKNGYVRWMLEGEPLFEIPSSAVLDVPQNVNKSNPQKLMVEEPLYIIMNVALSRTWGSSPPNPGKPCRGDGSDPVVNRICDAFPMYMKVDYVRLYQDLANDLDDDNYMYVGCDPETHPTKEWIDGHIDEYEDNNNKAIEVNGKAFCRTHDDCTIGGLMGRTNIETGRCVNRRCECLYKFWGGPRCTTAVSGTTKSGSSSYGPPVWASIAVSTLVAGLVTFSIYASSIRASQKEKEATKIAKTKGESSSDPLYLTKNDNRTSII</sequence>
<keyword evidence="6" id="KW-1133">Transmembrane helix</keyword>
<proteinExistence type="predicted"/>
<evidence type="ECO:0000256" key="7">
    <source>
        <dbReference type="SAM" id="SignalP"/>
    </source>
</evidence>
<reference evidence="8 9" key="1">
    <citation type="journal article" date="2021" name="Genome Biol.">
        <title>AFLAP: assembly-free linkage analysis pipeline using k-mers from genome sequencing data.</title>
        <authorList>
            <person name="Fletcher K."/>
            <person name="Zhang L."/>
            <person name="Gil J."/>
            <person name="Han R."/>
            <person name="Cavanaugh K."/>
            <person name="Michelmore R."/>
        </authorList>
    </citation>
    <scope>NUCLEOTIDE SEQUENCE [LARGE SCALE GENOMIC DNA]</scope>
    <source>
        <strain evidence="8 9">SF5</strain>
    </source>
</reference>
<dbReference type="GO" id="GO:0015926">
    <property type="term" value="F:glucosidase activity"/>
    <property type="evidence" value="ECO:0007669"/>
    <property type="project" value="TreeGrafter"/>
</dbReference>
<protein>
    <recommendedName>
        <fullName evidence="10">Beta-glucan synthesis-associated protein</fullName>
    </recommendedName>
</protein>
<evidence type="ECO:0000256" key="6">
    <source>
        <dbReference type="SAM" id="Phobius"/>
    </source>
</evidence>
<evidence type="ECO:0000313" key="9">
    <source>
        <dbReference type="Proteomes" id="UP000294530"/>
    </source>
</evidence>
<dbReference type="Gene3D" id="2.60.120.200">
    <property type="match status" value="2"/>
</dbReference>
<comment type="subcellular location">
    <subcellularLocation>
        <location evidence="1">Membrane</location>
    </subcellularLocation>
</comment>
<dbReference type="PANTHER" id="PTHR31361">
    <property type="entry name" value="BETA-GLUCAN SYNTHESIS-ASSOCIATED PROTEIN KRE6-RELATED"/>
    <property type="match status" value="1"/>
</dbReference>
<dbReference type="PANTHER" id="PTHR31361:SF1">
    <property type="entry name" value="BETA-GLUCAN SYNTHESIS-ASSOCIATED PROTEIN KRE6-RELATED"/>
    <property type="match status" value="1"/>
</dbReference>
<organism evidence="8 9">
    <name type="scientific">Bremia lactucae</name>
    <name type="common">Lettuce downy mildew</name>
    <dbReference type="NCBI Taxonomy" id="4779"/>
    <lineage>
        <taxon>Eukaryota</taxon>
        <taxon>Sar</taxon>
        <taxon>Stramenopiles</taxon>
        <taxon>Oomycota</taxon>
        <taxon>Peronosporomycetes</taxon>
        <taxon>Peronosporales</taxon>
        <taxon>Peronosporaceae</taxon>
        <taxon>Bremia</taxon>
    </lineage>
</organism>
<dbReference type="GO" id="GO:0005789">
    <property type="term" value="C:endoplasmic reticulum membrane"/>
    <property type="evidence" value="ECO:0007669"/>
    <property type="project" value="TreeGrafter"/>
</dbReference>
<evidence type="ECO:0000256" key="3">
    <source>
        <dbReference type="ARBA" id="ARBA00023180"/>
    </source>
</evidence>
<keyword evidence="6" id="KW-0812">Transmembrane</keyword>
<dbReference type="OrthoDB" id="412647at2759"/>
<evidence type="ECO:0000256" key="2">
    <source>
        <dbReference type="ARBA" id="ARBA00023136"/>
    </source>
</evidence>
<comment type="caution">
    <text evidence="8">The sequence shown here is derived from an EMBL/GenBank/DDBJ whole genome shotgun (WGS) entry which is preliminary data.</text>
</comment>
<keyword evidence="2 6" id="KW-0472">Membrane</keyword>
<dbReference type="RefSeq" id="XP_067818860.1">
    <property type="nucleotide sequence ID" value="XM_067961301.1"/>
</dbReference>
<dbReference type="SUPFAM" id="SSF49899">
    <property type="entry name" value="Concanavalin A-like lectins/glucanases"/>
    <property type="match status" value="2"/>
</dbReference>
<feature type="chain" id="PRO_5036734053" description="Beta-glucan synthesis-associated protein" evidence="7">
    <location>
        <begin position="19"/>
        <end position="725"/>
    </location>
</feature>
<feature type="region of interest" description="Disordered" evidence="5">
    <location>
        <begin position="700"/>
        <end position="725"/>
    </location>
</feature>
<dbReference type="GO" id="GO:0005886">
    <property type="term" value="C:plasma membrane"/>
    <property type="evidence" value="ECO:0007669"/>
    <property type="project" value="TreeGrafter"/>
</dbReference>
<keyword evidence="9" id="KW-1185">Reference proteome</keyword>
<dbReference type="KEGG" id="blac:94346972"/>
<keyword evidence="4" id="KW-0961">Cell wall biogenesis/degradation</keyword>
<keyword evidence="3" id="KW-0325">Glycoprotein</keyword>
<dbReference type="GO" id="GO:0006078">
    <property type="term" value="P:(1-&gt;6)-beta-D-glucan biosynthetic process"/>
    <property type="evidence" value="ECO:0007669"/>
    <property type="project" value="TreeGrafter"/>
</dbReference>
<dbReference type="AlphaFoldDB" id="A0A976IEZ1"/>
<feature type="signal peptide" evidence="7">
    <location>
        <begin position="1"/>
        <end position="18"/>
    </location>
</feature>
<name>A0A976IEZ1_BRELC</name>
<accession>A0A976IEZ1</accession>
<dbReference type="FunFam" id="2.60.120.200:FF:000157">
    <property type="entry name" value="Beta-glucan synthesis-associated protein SKN1"/>
    <property type="match status" value="1"/>
</dbReference>
<evidence type="ECO:0000256" key="4">
    <source>
        <dbReference type="ARBA" id="ARBA00023316"/>
    </source>
</evidence>
<dbReference type="InterPro" id="IPR013320">
    <property type="entry name" value="ConA-like_dom_sf"/>
</dbReference>
<dbReference type="GeneID" id="94346972"/>
<dbReference type="Pfam" id="PF03935">
    <property type="entry name" value="SKN1_KRE6_Sbg1"/>
    <property type="match status" value="2"/>
</dbReference>
<dbReference type="GO" id="GO:0071555">
    <property type="term" value="P:cell wall organization"/>
    <property type="evidence" value="ECO:0007669"/>
    <property type="project" value="UniProtKB-KW"/>
</dbReference>
<dbReference type="InterPro" id="IPR005629">
    <property type="entry name" value="Skn1/Kre6/Sbg1"/>
</dbReference>
<evidence type="ECO:0008006" key="10">
    <source>
        <dbReference type="Google" id="ProtNLM"/>
    </source>
</evidence>
<dbReference type="Proteomes" id="UP000294530">
    <property type="component" value="Unassembled WGS sequence"/>
</dbReference>
<keyword evidence="7" id="KW-0732">Signal</keyword>
<feature type="transmembrane region" description="Helical" evidence="6">
    <location>
        <begin position="666"/>
        <end position="686"/>
    </location>
</feature>
<dbReference type="EMBL" id="SHOA02000016">
    <property type="protein sequence ID" value="TDH69361.1"/>
    <property type="molecule type" value="Genomic_DNA"/>
</dbReference>
<evidence type="ECO:0000256" key="5">
    <source>
        <dbReference type="SAM" id="MobiDB-lite"/>
    </source>
</evidence>
<gene>
    <name evidence="8" type="ORF">CCR75_003204</name>
</gene>
<evidence type="ECO:0000313" key="8">
    <source>
        <dbReference type="EMBL" id="TDH69361.1"/>
    </source>
</evidence>
<evidence type="ECO:0000256" key="1">
    <source>
        <dbReference type="ARBA" id="ARBA00004370"/>
    </source>
</evidence>